<accession>A0ABQ3V5D6</accession>
<feature type="transmembrane region" description="Helical" evidence="9">
    <location>
        <begin position="275"/>
        <end position="297"/>
    </location>
</feature>
<dbReference type="NCBIfam" id="TIGR00710">
    <property type="entry name" value="efflux_Bcr_CflA"/>
    <property type="match status" value="1"/>
</dbReference>
<feature type="region of interest" description="Disordered" evidence="8">
    <location>
        <begin position="1"/>
        <end position="21"/>
    </location>
</feature>
<keyword evidence="3" id="KW-0813">Transport</keyword>
<name>A0ABQ3V5D6_9CHLR</name>
<keyword evidence="6 9" id="KW-1133">Transmembrane helix</keyword>
<protein>
    <submittedName>
        <fullName evidence="11">Bcr/CflA family drug resistance efflux transporter</fullName>
    </submittedName>
</protein>
<comment type="similarity">
    <text evidence="2">Belongs to the major facilitator superfamily. Bcr/CmlA family.</text>
</comment>
<keyword evidence="5 9" id="KW-0812">Transmembrane</keyword>
<feature type="transmembrane region" description="Helical" evidence="9">
    <location>
        <begin position="107"/>
        <end position="128"/>
    </location>
</feature>
<dbReference type="InterPro" id="IPR036259">
    <property type="entry name" value="MFS_trans_sf"/>
</dbReference>
<keyword evidence="12" id="KW-1185">Reference proteome</keyword>
<feature type="transmembrane region" description="Helical" evidence="9">
    <location>
        <begin position="398"/>
        <end position="420"/>
    </location>
</feature>
<evidence type="ECO:0000256" key="1">
    <source>
        <dbReference type="ARBA" id="ARBA00004651"/>
    </source>
</evidence>
<reference evidence="11 12" key="1">
    <citation type="journal article" date="2021" name="Int. J. Syst. Evol. Microbiol.">
        <title>Reticulibacter mediterranei gen. nov., sp. nov., within the new family Reticulibacteraceae fam. nov., and Ktedonospora formicarum gen. nov., sp. nov., Ktedonobacter robiniae sp. nov., Dictyobacter formicarum sp. nov. and Dictyobacter arantiisoli sp. nov., belonging to the class Ktedonobacteria.</title>
        <authorList>
            <person name="Yabe S."/>
            <person name="Zheng Y."/>
            <person name="Wang C.M."/>
            <person name="Sakai Y."/>
            <person name="Abe K."/>
            <person name="Yokota A."/>
            <person name="Donadio S."/>
            <person name="Cavaletti L."/>
            <person name="Monciardini P."/>
        </authorList>
    </citation>
    <scope>NUCLEOTIDE SEQUENCE [LARGE SCALE GENOMIC DNA]</scope>
    <source>
        <strain evidence="11 12">SOSP1-30</strain>
    </source>
</reference>
<feature type="transmembrane region" description="Helical" evidence="9">
    <location>
        <begin position="33"/>
        <end position="55"/>
    </location>
</feature>
<evidence type="ECO:0000256" key="2">
    <source>
        <dbReference type="ARBA" id="ARBA00006236"/>
    </source>
</evidence>
<feature type="transmembrane region" description="Helical" evidence="9">
    <location>
        <begin position="195"/>
        <end position="214"/>
    </location>
</feature>
<dbReference type="NCBIfam" id="NF008314">
    <property type="entry name" value="PRK11102.1"/>
    <property type="match status" value="1"/>
</dbReference>
<evidence type="ECO:0000256" key="9">
    <source>
        <dbReference type="SAM" id="Phobius"/>
    </source>
</evidence>
<feature type="transmembrane region" description="Helical" evidence="9">
    <location>
        <begin position="75"/>
        <end position="95"/>
    </location>
</feature>
<organism evidence="11 12">
    <name type="scientific">Ktedonobacter robiniae</name>
    <dbReference type="NCBI Taxonomy" id="2778365"/>
    <lineage>
        <taxon>Bacteria</taxon>
        <taxon>Bacillati</taxon>
        <taxon>Chloroflexota</taxon>
        <taxon>Ktedonobacteria</taxon>
        <taxon>Ktedonobacterales</taxon>
        <taxon>Ktedonobacteraceae</taxon>
        <taxon>Ktedonobacter</taxon>
    </lineage>
</organism>
<evidence type="ECO:0000259" key="10">
    <source>
        <dbReference type="PROSITE" id="PS50850"/>
    </source>
</evidence>
<dbReference type="PROSITE" id="PS00216">
    <property type="entry name" value="SUGAR_TRANSPORT_1"/>
    <property type="match status" value="1"/>
</dbReference>
<gene>
    <name evidence="11" type="ORF">KSB_81400</name>
</gene>
<feature type="transmembrane region" description="Helical" evidence="9">
    <location>
        <begin position="134"/>
        <end position="152"/>
    </location>
</feature>
<dbReference type="InterPro" id="IPR004812">
    <property type="entry name" value="Efflux_drug-R_Bcr/CmlA"/>
</dbReference>
<dbReference type="PROSITE" id="PS50850">
    <property type="entry name" value="MFS"/>
    <property type="match status" value="1"/>
</dbReference>
<dbReference type="Gene3D" id="1.20.1720.10">
    <property type="entry name" value="Multidrug resistance protein D"/>
    <property type="match status" value="1"/>
</dbReference>
<feature type="transmembrane region" description="Helical" evidence="9">
    <location>
        <begin position="164"/>
        <end position="183"/>
    </location>
</feature>
<dbReference type="CDD" id="cd17320">
    <property type="entry name" value="MFS_MdfA_MDR_like"/>
    <property type="match status" value="1"/>
</dbReference>
<sequence length="427" mass="43851">MSDMDTRFSSARGEEGGKQEISKALQKDKELPYVPSGALVVIILGALSAFGPLSMDMYLPSLPALAHDFSASTSQVQITLSTCLLGLASGQLIAGPLSDAAGRRRPLLIGVALYAVASLLCVVAPSVFTLAVLRFVQGLAGAAGIVISRAVVRDLYSGVAAARFFSLLMLVNGLAPILAPIIGSQLLRFTSWRGVFVTLAIIGVVLFLLSAFGLKETHSVERRQTGGLAATLSAFRVLCSDRLFIGYALAGGLSFAAMFAYISGSSFVLQDIYGVSPQLFGVLFGINALGIVVAGQINGRLVGRVSARGLLTCGLSSVAFGGLALLLVAVSGVGLVGILPAFFIIVASQGLVMPNSAALGLADHPRIAGSASALLGMLQYAIGALVAPLVGLGGGKTALPMSLVIAFCGVASLSVFLLLCRTRQHLA</sequence>
<dbReference type="PANTHER" id="PTHR23502">
    <property type="entry name" value="MAJOR FACILITATOR SUPERFAMILY"/>
    <property type="match status" value="1"/>
</dbReference>
<evidence type="ECO:0000256" key="3">
    <source>
        <dbReference type="ARBA" id="ARBA00022448"/>
    </source>
</evidence>
<dbReference type="Pfam" id="PF07690">
    <property type="entry name" value="MFS_1"/>
    <property type="match status" value="1"/>
</dbReference>
<dbReference type="InterPro" id="IPR011701">
    <property type="entry name" value="MFS"/>
</dbReference>
<evidence type="ECO:0000256" key="4">
    <source>
        <dbReference type="ARBA" id="ARBA00022475"/>
    </source>
</evidence>
<feature type="transmembrane region" description="Helical" evidence="9">
    <location>
        <begin position="373"/>
        <end position="392"/>
    </location>
</feature>
<dbReference type="InterPro" id="IPR005829">
    <property type="entry name" value="Sugar_transporter_CS"/>
</dbReference>
<proteinExistence type="inferred from homology"/>
<dbReference type="PANTHER" id="PTHR23502:SF132">
    <property type="entry name" value="POLYAMINE TRANSPORTER 2-RELATED"/>
    <property type="match status" value="1"/>
</dbReference>
<evidence type="ECO:0000256" key="5">
    <source>
        <dbReference type="ARBA" id="ARBA00022692"/>
    </source>
</evidence>
<feature type="domain" description="Major facilitator superfamily (MFS) profile" evidence="10">
    <location>
        <begin position="40"/>
        <end position="423"/>
    </location>
</feature>
<dbReference type="Proteomes" id="UP000654345">
    <property type="component" value="Unassembled WGS sequence"/>
</dbReference>
<feature type="transmembrane region" description="Helical" evidence="9">
    <location>
        <begin position="243"/>
        <end position="263"/>
    </location>
</feature>
<evidence type="ECO:0000313" key="11">
    <source>
        <dbReference type="EMBL" id="GHO59665.1"/>
    </source>
</evidence>
<evidence type="ECO:0000256" key="7">
    <source>
        <dbReference type="ARBA" id="ARBA00023136"/>
    </source>
</evidence>
<feature type="transmembrane region" description="Helical" evidence="9">
    <location>
        <begin position="338"/>
        <end position="361"/>
    </location>
</feature>
<evidence type="ECO:0000256" key="6">
    <source>
        <dbReference type="ARBA" id="ARBA00022989"/>
    </source>
</evidence>
<dbReference type="InterPro" id="IPR020846">
    <property type="entry name" value="MFS_dom"/>
</dbReference>
<keyword evidence="7 9" id="KW-0472">Membrane</keyword>
<evidence type="ECO:0000256" key="8">
    <source>
        <dbReference type="SAM" id="MobiDB-lite"/>
    </source>
</evidence>
<evidence type="ECO:0000313" key="12">
    <source>
        <dbReference type="Proteomes" id="UP000654345"/>
    </source>
</evidence>
<comment type="caution">
    <text evidence="11">The sequence shown here is derived from an EMBL/GenBank/DDBJ whole genome shotgun (WGS) entry which is preliminary data.</text>
</comment>
<feature type="transmembrane region" description="Helical" evidence="9">
    <location>
        <begin position="309"/>
        <end position="332"/>
    </location>
</feature>
<dbReference type="SUPFAM" id="SSF103473">
    <property type="entry name" value="MFS general substrate transporter"/>
    <property type="match status" value="1"/>
</dbReference>
<comment type="subcellular location">
    <subcellularLocation>
        <location evidence="1">Cell membrane</location>
        <topology evidence="1">Multi-pass membrane protein</topology>
    </subcellularLocation>
</comment>
<dbReference type="EMBL" id="BNJG01000003">
    <property type="protein sequence ID" value="GHO59665.1"/>
    <property type="molecule type" value="Genomic_DNA"/>
</dbReference>
<keyword evidence="4" id="KW-1003">Cell membrane</keyword>